<dbReference type="GO" id="GO:0046872">
    <property type="term" value="F:metal ion binding"/>
    <property type="evidence" value="ECO:0007669"/>
    <property type="project" value="UniProtKB-KW"/>
</dbReference>
<name>A0A5J4RK96_9ZZZZ</name>
<proteinExistence type="predicted"/>
<comment type="caution">
    <text evidence="3">The sequence shown here is derived from an EMBL/GenBank/DDBJ whole genome shotgun (WGS) entry which is preliminary data.</text>
</comment>
<dbReference type="InterPro" id="IPR004360">
    <property type="entry name" value="Glyas_Fos-R_dOase_dom"/>
</dbReference>
<reference evidence="3" key="1">
    <citation type="submission" date="2019-03" db="EMBL/GenBank/DDBJ databases">
        <title>Single cell metagenomics reveals metabolic interactions within the superorganism composed of flagellate Streblomastix strix and complex community of Bacteroidetes bacteria on its surface.</title>
        <authorList>
            <person name="Treitli S.C."/>
            <person name="Kolisko M."/>
            <person name="Husnik F."/>
            <person name="Keeling P."/>
            <person name="Hampl V."/>
        </authorList>
    </citation>
    <scope>NUCLEOTIDE SEQUENCE</scope>
    <source>
        <strain evidence="3">STM</strain>
    </source>
</reference>
<dbReference type="Gene3D" id="3.10.180.10">
    <property type="entry name" value="2,3-Dihydroxybiphenyl 1,2-Dioxygenase, domain 1"/>
    <property type="match status" value="2"/>
</dbReference>
<dbReference type="InterPro" id="IPR037523">
    <property type="entry name" value="VOC_core"/>
</dbReference>
<dbReference type="GO" id="GO:0046491">
    <property type="term" value="P:L-methylmalonyl-CoA metabolic process"/>
    <property type="evidence" value="ECO:0007669"/>
    <property type="project" value="TreeGrafter"/>
</dbReference>
<accession>A0A5J4RK96</accession>
<evidence type="ECO:0000256" key="1">
    <source>
        <dbReference type="ARBA" id="ARBA00022723"/>
    </source>
</evidence>
<keyword evidence="1" id="KW-0479">Metal-binding</keyword>
<feature type="domain" description="VOC" evidence="2">
    <location>
        <begin position="180"/>
        <end position="304"/>
    </location>
</feature>
<dbReference type="SUPFAM" id="SSF54593">
    <property type="entry name" value="Glyoxalase/Bleomycin resistance protein/Dihydroxybiphenyl dioxygenase"/>
    <property type="match status" value="2"/>
</dbReference>
<evidence type="ECO:0000313" key="3">
    <source>
        <dbReference type="EMBL" id="KAA6333281.1"/>
    </source>
</evidence>
<dbReference type="AlphaFoldDB" id="A0A5J4RK96"/>
<dbReference type="InterPro" id="IPR029068">
    <property type="entry name" value="Glyas_Bleomycin-R_OHBP_Dase"/>
</dbReference>
<protein>
    <recommendedName>
        <fullName evidence="2">VOC domain-containing protein</fullName>
    </recommendedName>
</protein>
<dbReference type="PROSITE" id="PS51819">
    <property type="entry name" value="VOC"/>
    <property type="match status" value="2"/>
</dbReference>
<dbReference type="Pfam" id="PF00903">
    <property type="entry name" value="Glyoxalase"/>
    <property type="match status" value="2"/>
</dbReference>
<dbReference type="GO" id="GO:0004493">
    <property type="term" value="F:methylmalonyl-CoA epimerase activity"/>
    <property type="evidence" value="ECO:0007669"/>
    <property type="project" value="TreeGrafter"/>
</dbReference>
<dbReference type="EMBL" id="SNRY01001132">
    <property type="protein sequence ID" value="KAA6333281.1"/>
    <property type="molecule type" value="Genomic_DNA"/>
</dbReference>
<dbReference type="CDD" id="cd06587">
    <property type="entry name" value="VOC"/>
    <property type="match status" value="2"/>
</dbReference>
<dbReference type="PANTHER" id="PTHR43048">
    <property type="entry name" value="METHYLMALONYL-COA EPIMERASE"/>
    <property type="match status" value="1"/>
</dbReference>
<dbReference type="PANTHER" id="PTHR43048:SF3">
    <property type="entry name" value="METHYLMALONYL-COA EPIMERASE, MITOCHONDRIAL"/>
    <property type="match status" value="1"/>
</dbReference>
<sequence>MLNIKYNPMKKKLFLLLMALCMTASVYVQGQTTPKRPPLTGLSHVAYYTKNLDNTLKFFEDYLGYSEITRINDKDGKLWIVVVKINDNQFLEIMPEKDASATRLSHFAFETADVEAMRLYLASKGYKVPLKTNYDEILGMTSFHTSAPHGHDFEFVQYDKNGLIVKGKGKNLPDTRISDAMSHVALATPNLDEAKVFYEDLLGYHEIWRGGSNGAIQWVYYQLPEGQDCIEYLLYDRPQSVGQITAMNHICFEVDDVAALREALLEKRLPEGCRVPSDVVIGTNNIRQISLFNADGIRIEIMENHTVDGLPPTAQTGVPLKYIP</sequence>
<organism evidence="3">
    <name type="scientific">termite gut metagenome</name>
    <dbReference type="NCBI Taxonomy" id="433724"/>
    <lineage>
        <taxon>unclassified sequences</taxon>
        <taxon>metagenomes</taxon>
        <taxon>organismal metagenomes</taxon>
    </lineage>
</organism>
<evidence type="ECO:0000259" key="2">
    <source>
        <dbReference type="PROSITE" id="PS51819"/>
    </source>
</evidence>
<gene>
    <name evidence="3" type="ORF">EZS27_018286</name>
</gene>
<dbReference type="InterPro" id="IPR051785">
    <property type="entry name" value="MMCE/EMCE_epimerase"/>
</dbReference>
<feature type="domain" description="VOC" evidence="2">
    <location>
        <begin position="41"/>
        <end position="158"/>
    </location>
</feature>